<dbReference type="GO" id="GO:0005506">
    <property type="term" value="F:iron ion binding"/>
    <property type="evidence" value="ECO:0007669"/>
    <property type="project" value="InterPro"/>
</dbReference>
<comment type="similarity">
    <text evidence="1 7">Belongs to the cytochrome P450 family.</text>
</comment>
<dbReference type="InterPro" id="IPR036396">
    <property type="entry name" value="Cyt_P450_sf"/>
</dbReference>
<dbReference type="AlphaFoldDB" id="A0A6G3R2H1"/>
<dbReference type="Gene3D" id="1.10.630.10">
    <property type="entry name" value="Cytochrome P450"/>
    <property type="match status" value="1"/>
</dbReference>
<accession>A0A6G3R2H1</accession>
<keyword evidence="3 7" id="KW-0479">Metal-binding</keyword>
<evidence type="ECO:0000256" key="7">
    <source>
        <dbReference type="RuleBase" id="RU000461"/>
    </source>
</evidence>
<dbReference type="SUPFAM" id="SSF48264">
    <property type="entry name" value="Cytochrome P450"/>
    <property type="match status" value="1"/>
</dbReference>
<evidence type="ECO:0000256" key="5">
    <source>
        <dbReference type="ARBA" id="ARBA00023004"/>
    </source>
</evidence>
<dbReference type="RefSeq" id="WP_164338326.1">
    <property type="nucleotide sequence ID" value="NZ_JAAGMD010000789.1"/>
</dbReference>
<dbReference type="PRINTS" id="PR00359">
    <property type="entry name" value="BP450"/>
</dbReference>
<dbReference type="GO" id="GO:0004497">
    <property type="term" value="F:monooxygenase activity"/>
    <property type="evidence" value="ECO:0007669"/>
    <property type="project" value="UniProtKB-KW"/>
</dbReference>
<sequence length="400" mass="43097">MERDQAVFSFDPTGRRLHEDNAHLRSAGPAVRVSLPGGVTAWSVTRLHLLRQLAADDRLSRDARQHWPGLSEVPEDWPLAPFLLSPTVLNAYGSDHRRLRDVMEDAFTEEHMARMRAGLERRVPARLATLGDPGSGTVVDIRSAYAEPIASETLCDLFGVPPEDWPAGRQAMADLLQPSADPDTAAAQLGSAMGFLSRLIAAKRDDPGDDMATTLLRSPDMTEEERVLALAVTIAGGVPATTGLITNAVLHLLQDPKQLALVASHEASWPAVIEETLRHDAPVQHMPLRYAVDDIDVGDGIVIRRGEPVVLGFGAGGRDRAVHGDTAETFDIRRTNTEHVAFGHGVHRCVGAPLGRLEASVALPALFEHFPGIAPAEPADTLPPLPTFVFSGKAALPVRL</sequence>
<keyword evidence="6 7" id="KW-0503">Monooxygenase</keyword>
<evidence type="ECO:0000256" key="3">
    <source>
        <dbReference type="ARBA" id="ARBA00022723"/>
    </source>
</evidence>
<dbReference type="PANTHER" id="PTHR46696:SF1">
    <property type="entry name" value="CYTOCHROME P450 YJIB-RELATED"/>
    <property type="match status" value="1"/>
</dbReference>
<evidence type="ECO:0000256" key="4">
    <source>
        <dbReference type="ARBA" id="ARBA00023002"/>
    </source>
</evidence>
<keyword evidence="4 7" id="KW-0560">Oxidoreductase</keyword>
<dbReference type="EMBL" id="JAAGMD010000789">
    <property type="protein sequence ID" value="NEA89841.1"/>
    <property type="molecule type" value="Genomic_DNA"/>
</dbReference>
<dbReference type="GO" id="GO:0020037">
    <property type="term" value="F:heme binding"/>
    <property type="evidence" value="ECO:0007669"/>
    <property type="project" value="InterPro"/>
</dbReference>
<comment type="caution">
    <text evidence="8">The sequence shown here is derived from an EMBL/GenBank/DDBJ whole genome shotgun (WGS) entry which is preliminary data.</text>
</comment>
<evidence type="ECO:0000256" key="6">
    <source>
        <dbReference type="ARBA" id="ARBA00023033"/>
    </source>
</evidence>
<dbReference type="InterPro" id="IPR017972">
    <property type="entry name" value="Cyt_P450_CS"/>
</dbReference>
<dbReference type="Pfam" id="PF00067">
    <property type="entry name" value="p450"/>
    <property type="match status" value="1"/>
</dbReference>
<dbReference type="PANTHER" id="PTHR46696">
    <property type="entry name" value="P450, PUTATIVE (EUROFUNG)-RELATED"/>
    <property type="match status" value="1"/>
</dbReference>
<name>A0A6G3R2H1_9ACTN</name>
<evidence type="ECO:0000313" key="8">
    <source>
        <dbReference type="EMBL" id="NEA89841.1"/>
    </source>
</evidence>
<organism evidence="8">
    <name type="scientific">Streptomyces sp. SID14436</name>
    <dbReference type="NCBI Taxonomy" id="2706070"/>
    <lineage>
        <taxon>Bacteria</taxon>
        <taxon>Bacillati</taxon>
        <taxon>Actinomycetota</taxon>
        <taxon>Actinomycetes</taxon>
        <taxon>Kitasatosporales</taxon>
        <taxon>Streptomycetaceae</taxon>
        <taxon>Streptomyces</taxon>
    </lineage>
</organism>
<gene>
    <name evidence="8" type="ORF">G3I53_28315</name>
</gene>
<reference evidence="8" key="1">
    <citation type="submission" date="2020-01" db="EMBL/GenBank/DDBJ databases">
        <title>Insect and environment-associated Actinomycetes.</title>
        <authorList>
            <person name="Currrie C."/>
            <person name="Chevrette M."/>
            <person name="Carlson C."/>
            <person name="Stubbendieck R."/>
            <person name="Wendt-Pienkowski E."/>
        </authorList>
    </citation>
    <scope>NUCLEOTIDE SEQUENCE</scope>
    <source>
        <strain evidence="8">SID14436</strain>
    </source>
</reference>
<dbReference type="GO" id="GO:0016705">
    <property type="term" value="F:oxidoreductase activity, acting on paired donors, with incorporation or reduction of molecular oxygen"/>
    <property type="evidence" value="ECO:0007669"/>
    <property type="project" value="InterPro"/>
</dbReference>
<evidence type="ECO:0000256" key="2">
    <source>
        <dbReference type="ARBA" id="ARBA00022617"/>
    </source>
</evidence>
<protein>
    <submittedName>
        <fullName evidence="8">Cytochrome P450</fullName>
    </submittedName>
</protein>
<keyword evidence="5 7" id="KW-0408">Iron</keyword>
<evidence type="ECO:0000256" key="1">
    <source>
        <dbReference type="ARBA" id="ARBA00010617"/>
    </source>
</evidence>
<proteinExistence type="inferred from homology"/>
<dbReference type="FunFam" id="1.10.630.10:FF:000018">
    <property type="entry name" value="Cytochrome P450 monooxygenase"/>
    <property type="match status" value="1"/>
</dbReference>
<dbReference type="InterPro" id="IPR001128">
    <property type="entry name" value="Cyt_P450"/>
</dbReference>
<dbReference type="PROSITE" id="PS00086">
    <property type="entry name" value="CYTOCHROME_P450"/>
    <property type="match status" value="1"/>
</dbReference>
<keyword evidence="2 7" id="KW-0349">Heme</keyword>
<dbReference type="InterPro" id="IPR002397">
    <property type="entry name" value="Cyt_P450_B"/>
</dbReference>